<feature type="domain" description="ATPase AAA-type core" evidence="1">
    <location>
        <begin position="46"/>
        <end position="377"/>
    </location>
</feature>
<dbReference type="PANTHER" id="PTHR40396:SF1">
    <property type="entry name" value="ATPASE AAA-TYPE CORE DOMAIN-CONTAINING PROTEIN"/>
    <property type="match status" value="1"/>
</dbReference>
<evidence type="ECO:0000259" key="1">
    <source>
        <dbReference type="Pfam" id="PF13304"/>
    </source>
</evidence>
<dbReference type="Gene3D" id="3.40.50.300">
    <property type="entry name" value="P-loop containing nucleotide triphosphate hydrolases"/>
    <property type="match status" value="2"/>
</dbReference>
<comment type="caution">
    <text evidence="2">The sequence shown here is derived from an EMBL/GenBank/DDBJ whole genome shotgun (WGS) entry which is preliminary data.</text>
</comment>
<dbReference type="RefSeq" id="WP_139687286.1">
    <property type="nucleotide sequence ID" value="NZ_WEHW01000006.1"/>
</dbReference>
<protein>
    <submittedName>
        <fullName evidence="2">ATP-binding protein</fullName>
    </submittedName>
</protein>
<dbReference type="GO" id="GO:0016887">
    <property type="term" value="F:ATP hydrolysis activity"/>
    <property type="evidence" value="ECO:0007669"/>
    <property type="project" value="InterPro"/>
</dbReference>
<reference evidence="2 3" key="1">
    <citation type="submission" date="2019-10" db="EMBL/GenBank/DDBJ databases">
        <title>Genome diversity of Sutterella seckii.</title>
        <authorList>
            <person name="Chaplin A.V."/>
            <person name="Sokolova S.R."/>
            <person name="Mosin K.A."/>
            <person name="Ivanova E.L."/>
            <person name="Kochetkova T.O."/>
            <person name="Goltsov A.Y."/>
            <person name="Trofimov D.Y."/>
            <person name="Efimov B.A."/>
        </authorList>
    </citation>
    <scope>NUCLEOTIDE SEQUENCE [LARGE SCALE GENOMIC DNA]</scope>
    <source>
        <strain evidence="2 3">ASD3426</strain>
    </source>
</reference>
<keyword evidence="2" id="KW-0547">Nucleotide-binding</keyword>
<gene>
    <name evidence="2" type="ORF">GBM96_03130</name>
</gene>
<evidence type="ECO:0000313" key="3">
    <source>
        <dbReference type="Proteomes" id="UP000469462"/>
    </source>
</evidence>
<dbReference type="AlphaFoldDB" id="A0AAI9SD09"/>
<dbReference type="PANTHER" id="PTHR40396">
    <property type="entry name" value="ATPASE-LIKE PROTEIN"/>
    <property type="match status" value="1"/>
</dbReference>
<proteinExistence type="predicted"/>
<dbReference type="GO" id="GO:0005524">
    <property type="term" value="F:ATP binding"/>
    <property type="evidence" value="ECO:0007669"/>
    <property type="project" value="UniProtKB-KW"/>
</dbReference>
<sequence>MLIKFSVENWRCFKDKATINLTATNERQHKERLPAVGKYRMKLLPISAIYGANASGKTKFVEALAFLKFLLLDGTTNKAQKINIQRFKLDASCLKKPTIFSITTLIDGFIYYYEISLLPEKILSEKLIVENTSMAYDVFTRESGQPIKFDTDYFSKEDIDFMRFVEKATRDNEPFLTNANKLNAAKLSPLYDWFANKLTIIFPQSMFTQRVRYADPGDILSKNAVTLMTELHTGIDHFETVVVPKDNIPLPKEIIDSLIEQWQKTGEPVRWGDCMIRRNQSSDEPVFEQLIPVHKNELGENVQFKLSDESDGTLRLLDLIPALSALKFSSEQVVVVDELDRSLHTNMLEWLIKYYLNSCTPKTTNQLIMTTHDVNILTQNIFRRDELWGIDKHNYGSSSIYSFRDFKDIRSDKDIRKIYLSGLMGAVPYLEEESW</sequence>
<dbReference type="InterPro" id="IPR027417">
    <property type="entry name" value="P-loop_NTPase"/>
</dbReference>
<keyword evidence="3" id="KW-1185">Reference proteome</keyword>
<dbReference type="Pfam" id="PF13304">
    <property type="entry name" value="AAA_21"/>
    <property type="match status" value="1"/>
</dbReference>
<dbReference type="EMBL" id="WEHW01000006">
    <property type="protein sequence ID" value="KAB7652130.1"/>
    <property type="molecule type" value="Genomic_DNA"/>
</dbReference>
<dbReference type="Proteomes" id="UP000469462">
    <property type="component" value="Unassembled WGS sequence"/>
</dbReference>
<dbReference type="SUPFAM" id="SSF52540">
    <property type="entry name" value="P-loop containing nucleoside triphosphate hydrolases"/>
    <property type="match status" value="1"/>
</dbReference>
<evidence type="ECO:0000313" key="2">
    <source>
        <dbReference type="EMBL" id="KAB7652130.1"/>
    </source>
</evidence>
<keyword evidence="2" id="KW-0067">ATP-binding</keyword>
<organism evidence="2 3">
    <name type="scientific">Sutterella seckii</name>
    <dbReference type="NCBI Taxonomy" id="1944635"/>
    <lineage>
        <taxon>Bacteria</taxon>
        <taxon>Pseudomonadati</taxon>
        <taxon>Pseudomonadota</taxon>
        <taxon>Betaproteobacteria</taxon>
        <taxon>Burkholderiales</taxon>
        <taxon>Sutterellaceae</taxon>
        <taxon>Sutterella</taxon>
    </lineage>
</organism>
<name>A0AAI9SD09_9BURK</name>
<dbReference type="InterPro" id="IPR003959">
    <property type="entry name" value="ATPase_AAA_core"/>
</dbReference>
<accession>A0AAI9SD09</accession>